<dbReference type="EMBL" id="LAZR01024744">
    <property type="protein sequence ID" value="KKL74144.1"/>
    <property type="molecule type" value="Genomic_DNA"/>
</dbReference>
<proteinExistence type="predicted"/>
<comment type="caution">
    <text evidence="1">The sequence shown here is derived from an EMBL/GenBank/DDBJ whole genome shotgun (WGS) entry which is preliminary data.</text>
</comment>
<accession>A0A0F9EJE5</accession>
<protein>
    <submittedName>
        <fullName evidence="1">Uncharacterized protein</fullName>
    </submittedName>
</protein>
<dbReference type="AlphaFoldDB" id="A0A0F9EJE5"/>
<evidence type="ECO:0000313" key="1">
    <source>
        <dbReference type="EMBL" id="KKL74144.1"/>
    </source>
</evidence>
<sequence>MNDIKTPDIEVQCQADNYFSVKTLTVLPHTHESWLTFFNGEATPTDSLSVYFNNASESHSTSIEKKQFLELIINIDPSVAADWEFYGNGVEYCGADSNCQYNISTLIMDDDTLVLRITQVAPTYEFLGVDKDNLDQVIEVTEGQETEYLPISFRYTAKHLPSGKIYMSQDPKIVVRRPGATL</sequence>
<organism evidence="1">
    <name type="scientific">marine sediment metagenome</name>
    <dbReference type="NCBI Taxonomy" id="412755"/>
    <lineage>
        <taxon>unclassified sequences</taxon>
        <taxon>metagenomes</taxon>
        <taxon>ecological metagenomes</taxon>
    </lineage>
</organism>
<reference evidence="1" key="1">
    <citation type="journal article" date="2015" name="Nature">
        <title>Complex archaea that bridge the gap between prokaryotes and eukaryotes.</title>
        <authorList>
            <person name="Spang A."/>
            <person name="Saw J.H."/>
            <person name="Jorgensen S.L."/>
            <person name="Zaremba-Niedzwiedzka K."/>
            <person name="Martijn J."/>
            <person name="Lind A.E."/>
            <person name="van Eijk R."/>
            <person name="Schleper C."/>
            <person name="Guy L."/>
            <person name="Ettema T.J."/>
        </authorList>
    </citation>
    <scope>NUCLEOTIDE SEQUENCE</scope>
</reference>
<gene>
    <name evidence="1" type="ORF">LCGC14_2067830</name>
</gene>
<name>A0A0F9EJE5_9ZZZZ</name>